<evidence type="ECO:0000313" key="11">
    <source>
        <dbReference type="EMBL" id="CDI02645.1"/>
    </source>
</evidence>
<keyword evidence="6 9" id="KW-1133">Transmembrane helix</keyword>
<keyword evidence="7" id="KW-0625">Polysaccharide transport</keyword>
<dbReference type="InterPro" id="IPR047817">
    <property type="entry name" value="ABC2_TM_bact-type"/>
</dbReference>
<dbReference type="Pfam" id="PF01061">
    <property type="entry name" value="ABC2_membrane"/>
    <property type="match status" value="1"/>
</dbReference>
<reference evidence="11" key="2">
    <citation type="submission" date="2014-03" db="EMBL/GenBank/DDBJ databases">
        <title>Candidatus Competibacter-lineage genomes retrieved from metagenomes reveal functional metabolic diversity.</title>
        <authorList>
            <person name="McIlroy S.J."/>
            <person name="Albertsen M."/>
            <person name="Andresen E.K."/>
            <person name="Saunders A.M."/>
            <person name="Kristiansen R."/>
            <person name="Stokholm-Bjerregaard M."/>
            <person name="Nielsen K.L."/>
            <person name="Nielsen P.H."/>
        </authorList>
    </citation>
    <scope>NUCLEOTIDE SEQUENCE</scope>
    <source>
        <strain evidence="11">Run_A_D11</strain>
    </source>
</reference>
<evidence type="ECO:0000256" key="4">
    <source>
        <dbReference type="ARBA" id="ARBA00022475"/>
    </source>
</evidence>
<name>W6MA21_9GAMM</name>
<evidence type="ECO:0000256" key="5">
    <source>
        <dbReference type="ARBA" id="ARBA00022692"/>
    </source>
</evidence>
<comment type="caution">
    <text evidence="11">The sequence shown here is derived from an EMBL/GenBank/DDBJ whole genome shotgun (WGS) entry which is preliminary data.</text>
</comment>
<keyword evidence="3 9" id="KW-0813">Transport</keyword>
<dbReference type="PANTHER" id="PTHR30413">
    <property type="entry name" value="INNER MEMBRANE TRANSPORT PERMEASE"/>
    <property type="match status" value="1"/>
</dbReference>
<feature type="transmembrane region" description="Helical" evidence="9">
    <location>
        <begin position="217"/>
        <end position="235"/>
    </location>
</feature>
<proteinExistence type="inferred from homology"/>
<feature type="transmembrane region" description="Helical" evidence="9">
    <location>
        <begin position="104"/>
        <end position="122"/>
    </location>
</feature>
<sequence>MREACRRRCYGLPPYPPTPEPMRVTDLSEVPGTTWTLCQVLRQSWLQRQLFLKLLRRDFAERYRGSYLGAVWAVLLPLLSLTVFTFFFGVIFKIRWPAAPSGDSLHNLALILFIGMALYNFLAECLCRAPGLILAHQSYVKNVVFPLDMLPAVMVTSALLMLGVTLAVILLLQALVGELTTTVLLLPVIVLPLVLSALGLSWFLSALGVFIRDTQQLVVPLVQLLMFLSPVFYPASALPSEVRPWLEYNPLALVIEQARGIILFAQPPAWIPYLFALAASLLLALLGAYWFARTRKGFADVL</sequence>
<dbReference type="STRING" id="1400863.BN873_340021"/>
<feature type="transmembrane region" description="Helical" evidence="9">
    <location>
        <begin position="270"/>
        <end position="292"/>
    </location>
</feature>
<feature type="domain" description="ABC transmembrane type-2" evidence="10">
    <location>
        <begin position="68"/>
        <end position="294"/>
    </location>
</feature>
<feature type="transmembrane region" description="Helical" evidence="9">
    <location>
        <begin position="143"/>
        <end position="172"/>
    </location>
</feature>
<dbReference type="PANTHER" id="PTHR30413:SF10">
    <property type="entry name" value="CAPSULE POLYSACCHARIDE EXPORT INNER-MEMBRANE PROTEIN CTRC"/>
    <property type="match status" value="1"/>
</dbReference>
<accession>W6MA21</accession>
<dbReference type="EMBL" id="CBTJ020000041">
    <property type="protein sequence ID" value="CDI02645.1"/>
    <property type="molecule type" value="Genomic_DNA"/>
</dbReference>
<evidence type="ECO:0000256" key="8">
    <source>
        <dbReference type="ARBA" id="ARBA00023136"/>
    </source>
</evidence>
<evidence type="ECO:0000256" key="6">
    <source>
        <dbReference type="ARBA" id="ARBA00022989"/>
    </source>
</evidence>
<dbReference type="GO" id="GO:0140359">
    <property type="term" value="F:ABC-type transporter activity"/>
    <property type="evidence" value="ECO:0007669"/>
    <property type="project" value="InterPro"/>
</dbReference>
<keyword evidence="8 9" id="KW-0472">Membrane</keyword>
<comment type="similarity">
    <text evidence="2 9">Belongs to the ABC-2 integral membrane protein family.</text>
</comment>
<keyword evidence="12" id="KW-1185">Reference proteome</keyword>
<gene>
    <name evidence="11" type="ORF">BN873_340021</name>
</gene>
<keyword evidence="4 9" id="KW-1003">Cell membrane</keyword>
<dbReference type="GO" id="GO:0015920">
    <property type="term" value="P:lipopolysaccharide transport"/>
    <property type="evidence" value="ECO:0007669"/>
    <property type="project" value="TreeGrafter"/>
</dbReference>
<keyword evidence="5 9" id="KW-0812">Transmembrane</keyword>
<dbReference type="PROSITE" id="PS51012">
    <property type="entry name" value="ABC_TM2"/>
    <property type="match status" value="1"/>
</dbReference>
<evidence type="ECO:0000256" key="7">
    <source>
        <dbReference type="ARBA" id="ARBA00023047"/>
    </source>
</evidence>
<evidence type="ECO:0000256" key="9">
    <source>
        <dbReference type="RuleBase" id="RU361157"/>
    </source>
</evidence>
<keyword evidence="7" id="KW-0762">Sugar transport</keyword>
<evidence type="ECO:0000259" key="10">
    <source>
        <dbReference type="PROSITE" id="PS51012"/>
    </source>
</evidence>
<evidence type="ECO:0000256" key="3">
    <source>
        <dbReference type="ARBA" id="ARBA00022448"/>
    </source>
</evidence>
<dbReference type="InterPro" id="IPR013525">
    <property type="entry name" value="ABC2_TM"/>
</dbReference>
<evidence type="ECO:0000256" key="2">
    <source>
        <dbReference type="ARBA" id="ARBA00007783"/>
    </source>
</evidence>
<dbReference type="OrthoDB" id="9786910at2"/>
<organism evidence="11 12">
    <name type="scientific">Candidatus Competibacter denitrificans Run_A_D11</name>
    <dbReference type="NCBI Taxonomy" id="1400863"/>
    <lineage>
        <taxon>Bacteria</taxon>
        <taxon>Pseudomonadati</taxon>
        <taxon>Pseudomonadota</taxon>
        <taxon>Gammaproteobacteria</taxon>
        <taxon>Candidatus Competibacteraceae</taxon>
        <taxon>Candidatus Competibacter</taxon>
    </lineage>
</organism>
<evidence type="ECO:0000313" key="12">
    <source>
        <dbReference type="Proteomes" id="UP000035760"/>
    </source>
</evidence>
<reference evidence="11" key="1">
    <citation type="submission" date="2013-07" db="EMBL/GenBank/DDBJ databases">
        <authorList>
            <person name="McIlroy S."/>
        </authorList>
    </citation>
    <scope>NUCLEOTIDE SEQUENCE [LARGE SCALE GENOMIC DNA]</scope>
    <source>
        <strain evidence="11">Run_A_D11</strain>
    </source>
</reference>
<dbReference type="Proteomes" id="UP000035760">
    <property type="component" value="Unassembled WGS sequence"/>
</dbReference>
<comment type="subcellular location">
    <subcellularLocation>
        <location evidence="9">Cell inner membrane</location>
        <topology evidence="9">Multi-pass membrane protein</topology>
    </subcellularLocation>
    <subcellularLocation>
        <location evidence="1">Cell membrane</location>
        <topology evidence="1">Multi-pass membrane protein</topology>
    </subcellularLocation>
</comment>
<evidence type="ECO:0000256" key="1">
    <source>
        <dbReference type="ARBA" id="ARBA00004651"/>
    </source>
</evidence>
<dbReference type="GO" id="GO:0005886">
    <property type="term" value="C:plasma membrane"/>
    <property type="evidence" value="ECO:0007669"/>
    <property type="project" value="UniProtKB-SubCell"/>
</dbReference>
<protein>
    <recommendedName>
        <fullName evidence="9">Transport permease protein</fullName>
    </recommendedName>
</protein>
<feature type="transmembrane region" description="Helical" evidence="9">
    <location>
        <begin position="184"/>
        <end position="210"/>
    </location>
</feature>
<dbReference type="GO" id="GO:0015774">
    <property type="term" value="P:polysaccharide transport"/>
    <property type="evidence" value="ECO:0007669"/>
    <property type="project" value="UniProtKB-KW"/>
</dbReference>
<dbReference type="AlphaFoldDB" id="W6MA21"/>
<feature type="transmembrane region" description="Helical" evidence="9">
    <location>
        <begin position="66"/>
        <end position="92"/>
    </location>
</feature>